<evidence type="ECO:0000256" key="5">
    <source>
        <dbReference type="SAM" id="Phobius"/>
    </source>
</evidence>
<feature type="transmembrane region" description="Helical" evidence="5">
    <location>
        <begin position="271"/>
        <end position="299"/>
    </location>
</feature>
<keyword evidence="6" id="KW-0732">Signal</keyword>
<feature type="transmembrane region" description="Helical" evidence="5">
    <location>
        <begin position="214"/>
        <end position="233"/>
    </location>
</feature>
<evidence type="ECO:0000256" key="2">
    <source>
        <dbReference type="ARBA" id="ARBA00022692"/>
    </source>
</evidence>
<dbReference type="AlphaFoldDB" id="A0AAV9HAU6"/>
<comment type="caution">
    <text evidence="7">The sequence shown here is derived from an EMBL/GenBank/DDBJ whole genome shotgun (WGS) entry which is preliminary data.</text>
</comment>
<keyword evidence="4 5" id="KW-0472">Membrane</keyword>
<proteinExistence type="predicted"/>
<evidence type="ECO:0000313" key="7">
    <source>
        <dbReference type="EMBL" id="KAK4457021.1"/>
    </source>
</evidence>
<feature type="transmembrane region" description="Helical" evidence="5">
    <location>
        <begin position="357"/>
        <end position="377"/>
    </location>
</feature>
<gene>
    <name evidence="7" type="ORF">QBC42DRAFT_280025</name>
</gene>
<dbReference type="PANTHER" id="PTHR11040:SF44">
    <property type="entry name" value="PROTEIN ZNTC-RELATED"/>
    <property type="match status" value="1"/>
</dbReference>
<keyword evidence="3 5" id="KW-1133">Transmembrane helix</keyword>
<sequence length="452" mass="47655">MKLCKHFGLCASPFAISWMAIMGLARLAVADQGPTAVSDCSLRNTNVYCVAEATEYIVYATETSEIPPAYTGCHAHGSDSFCLTPSGEDVGIGLSTEEENEPPLEENCHFHAGVEHCVGGAREQDSPTCDRTDRDYNVPLRVGLLFAILVTSGLGVFSPILLAKYLPSAAKTPLLILKQFGTGVIISTSLVHLFTHAELMFNNECLGPLDYEAVTAAIAMAGLFLSFLVEYLGHRLVKARKAGAGTSDDNANGKNVTSAEILSIYVMEAGIIFHSLIIGLTLVVAGDRFLLTLFAVVLFHQMFEGLALGTRIASLGTYGHLATAAVDERGTPSQAESDICTDGPAWSESKVPMSRKITLAAAFALVTPLGMAIGIGVLNQFNGSDPQTIVAIGVLDALSAGILLWVGVVEMWAADWAMESGVFADADAVTTGMGLGGLISGMVIMSVLGKWA</sequence>
<feature type="transmembrane region" description="Helical" evidence="5">
    <location>
        <begin position="428"/>
        <end position="448"/>
    </location>
</feature>
<dbReference type="Pfam" id="PF02535">
    <property type="entry name" value="Zip"/>
    <property type="match status" value="2"/>
</dbReference>
<reference evidence="7" key="1">
    <citation type="journal article" date="2023" name="Mol. Phylogenet. Evol.">
        <title>Genome-scale phylogeny and comparative genomics of the fungal order Sordariales.</title>
        <authorList>
            <person name="Hensen N."/>
            <person name="Bonometti L."/>
            <person name="Westerberg I."/>
            <person name="Brannstrom I.O."/>
            <person name="Guillou S."/>
            <person name="Cros-Aarteil S."/>
            <person name="Calhoun S."/>
            <person name="Haridas S."/>
            <person name="Kuo A."/>
            <person name="Mondo S."/>
            <person name="Pangilinan J."/>
            <person name="Riley R."/>
            <person name="LaButti K."/>
            <person name="Andreopoulos B."/>
            <person name="Lipzen A."/>
            <person name="Chen C."/>
            <person name="Yan M."/>
            <person name="Daum C."/>
            <person name="Ng V."/>
            <person name="Clum A."/>
            <person name="Steindorff A."/>
            <person name="Ohm R.A."/>
            <person name="Martin F."/>
            <person name="Silar P."/>
            <person name="Natvig D.O."/>
            <person name="Lalanne C."/>
            <person name="Gautier V."/>
            <person name="Ament-Velasquez S.L."/>
            <person name="Kruys A."/>
            <person name="Hutchinson M.I."/>
            <person name="Powell A.J."/>
            <person name="Barry K."/>
            <person name="Miller A.N."/>
            <person name="Grigoriev I.V."/>
            <person name="Debuchy R."/>
            <person name="Gladieux P."/>
            <person name="Hiltunen Thoren M."/>
            <person name="Johannesson H."/>
        </authorList>
    </citation>
    <scope>NUCLEOTIDE SEQUENCE</scope>
    <source>
        <strain evidence="7">PSN324</strain>
    </source>
</reference>
<feature type="transmembrane region" description="Helical" evidence="5">
    <location>
        <begin position="389"/>
        <end position="408"/>
    </location>
</feature>
<feature type="transmembrane region" description="Helical" evidence="5">
    <location>
        <begin position="142"/>
        <end position="163"/>
    </location>
</feature>
<evidence type="ECO:0000256" key="6">
    <source>
        <dbReference type="SAM" id="SignalP"/>
    </source>
</evidence>
<dbReference type="GO" id="GO:0005385">
    <property type="term" value="F:zinc ion transmembrane transporter activity"/>
    <property type="evidence" value="ECO:0007669"/>
    <property type="project" value="TreeGrafter"/>
</dbReference>
<keyword evidence="2 5" id="KW-0812">Transmembrane</keyword>
<evidence type="ECO:0000313" key="8">
    <source>
        <dbReference type="Proteomes" id="UP001321749"/>
    </source>
</evidence>
<dbReference type="Proteomes" id="UP001321749">
    <property type="component" value="Unassembled WGS sequence"/>
</dbReference>
<dbReference type="GO" id="GO:0005886">
    <property type="term" value="C:plasma membrane"/>
    <property type="evidence" value="ECO:0007669"/>
    <property type="project" value="TreeGrafter"/>
</dbReference>
<feature type="transmembrane region" description="Helical" evidence="5">
    <location>
        <begin position="175"/>
        <end position="194"/>
    </location>
</feature>
<protein>
    <submittedName>
        <fullName evidence="7">Uncharacterized protein</fullName>
    </submittedName>
</protein>
<name>A0AAV9HAU6_9PEZI</name>
<reference evidence="7" key="2">
    <citation type="submission" date="2023-06" db="EMBL/GenBank/DDBJ databases">
        <authorList>
            <consortium name="Lawrence Berkeley National Laboratory"/>
            <person name="Mondo S.J."/>
            <person name="Hensen N."/>
            <person name="Bonometti L."/>
            <person name="Westerberg I."/>
            <person name="Brannstrom I.O."/>
            <person name="Guillou S."/>
            <person name="Cros-Aarteil S."/>
            <person name="Calhoun S."/>
            <person name="Haridas S."/>
            <person name="Kuo A."/>
            <person name="Pangilinan J."/>
            <person name="Riley R."/>
            <person name="Labutti K."/>
            <person name="Andreopoulos B."/>
            <person name="Lipzen A."/>
            <person name="Chen C."/>
            <person name="Yanf M."/>
            <person name="Daum C."/>
            <person name="Ng V."/>
            <person name="Clum A."/>
            <person name="Steindorff A."/>
            <person name="Ohm R."/>
            <person name="Martin F."/>
            <person name="Silar P."/>
            <person name="Natvig D."/>
            <person name="Lalanne C."/>
            <person name="Gautier V."/>
            <person name="Ament-Velasquez S.L."/>
            <person name="Kruys A."/>
            <person name="Hutchinson M.I."/>
            <person name="Powell A.J."/>
            <person name="Barry K."/>
            <person name="Miller A.N."/>
            <person name="Grigoriev I.V."/>
            <person name="Debuchy R."/>
            <person name="Gladieux P."/>
            <person name="Thoren M.H."/>
            <person name="Johannesson H."/>
        </authorList>
    </citation>
    <scope>NUCLEOTIDE SEQUENCE</scope>
    <source>
        <strain evidence="7">PSN324</strain>
    </source>
</reference>
<feature type="chain" id="PRO_5043821509" evidence="6">
    <location>
        <begin position="31"/>
        <end position="452"/>
    </location>
</feature>
<evidence type="ECO:0000256" key="3">
    <source>
        <dbReference type="ARBA" id="ARBA00022989"/>
    </source>
</evidence>
<dbReference type="PANTHER" id="PTHR11040">
    <property type="entry name" value="ZINC/IRON TRANSPORTER"/>
    <property type="match status" value="1"/>
</dbReference>
<feature type="signal peptide" evidence="6">
    <location>
        <begin position="1"/>
        <end position="30"/>
    </location>
</feature>
<dbReference type="InterPro" id="IPR003689">
    <property type="entry name" value="ZIP"/>
</dbReference>
<evidence type="ECO:0000256" key="4">
    <source>
        <dbReference type="ARBA" id="ARBA00023136"/>
    </source>
</evidence>
<comment type="subcellular location">
    <subcellularLocation>
        <location evidence="1">Membrane</location>
        <topology evidence="1">Multi-pass membrane protein</topology>
    </subcellularLocation>
</comment>
<accession>A0AAV9HAU6</accession>
<evidence type="ECO:0000256" key="1">
    <source>
        <dbReference type="ARBA" id="ARBA00004141"/>
    </source>
</evidence>
<keyword evidence="8" id="KW-1185">Reference proteome</keyword>
<dbReference type="EMBL" id="MU865142">
    <property type="protein sequence ID" value="KAK4457021.1"/>
    <property type="molecule type" value="Genomic_DNA"/>
</dbReference>
<organism evidence="7 8">
    <name type="scientific">Cladorrhinum samala</name>
    <dbReference type="NCBI Taxonomy" id="585594"/>
    <lineage>
        <taxon>Eukaryota</taxon>
        <taxon>Fungi</taxon>
        <taxon>Dikarya</taxon>
        <taxon>Ascomycota</taxon>
        <taxon>Pezizomycotina</taxon>
        <taxon>Sordariomycetes</taxon>
        <taxon>Sordariomycetidae</taxon>
        <taxon>Sordariales</taxon>
        <taxon>Podosporaceae</taxon>
        <taxon>Cladorrhinum</taxon>
    </lineage>
</organism>